<protein>
    <recommendedName>
        <fullName evidence="1">ESF1 RRM domain-containing protein</fullName>
    </recommendedName>
</protein>
<organism evidence="2 3">
    <name type="scientific">Albugo candida</name>
    <dbReference type="NCBI Taxonomy" id="65357"/>
    <lineage>
        <taxon>Eukaryota</taxon>
        <taxon>Sar</taxon>
        <taxon>Stramenopiles</taxon>
        <taxon>Oomycota</taxon>
        <taxon>Peronosporomycetes</taxon>
        <taxon>Albuginales</taxon>
        <taxon>Albuginaceae</taxon>
        <taxon>Albugo</taxon>
    </lineage>
</organism>
<dbReference type="OrthoDB" id="431825at2759"/>
<dbReference type="InParanoid" id="A0A024GVQ2"/>
<keyword evidence="3" id="KW-1185">Reference proteome</keyword>
<feature type="non-terminal residue" evidence="2">
    <location>
        <position position="1"/>
    </location>
</feature>
<proteinExistence type="predicted"/>
<accession>A0A024GVQ2</accession>
<dbReference type="GO" id="GO:0006364">
    <property type="term" value="P:rRNA processing"/>
    <property type="evidence" value="ECO:0007669"/>
    <property type="project" value="InterPro"/>
</dbReference>
<evidence type="ECO:0000259" key="1">
    <source>
        <dbReference type="Pfam" id="PF25121"/>
    </source>
</evidence>
<dbReference type="GO" id="GO:0003723">
    <property type="term" value="F:RNA binding"/>
    <property type="evidence" value="ECO:0007669"/>
    <property type="project" value="TreeGrafter"/>
</dbReference>
<dbReference type="PANTHER" id="PTHR12202:SF0">
    <property type="entry name" value="ESF1 HOMOLOG"/>
    <property type="match status" value="1"/>
</dbReference>
<dbReference type="InterPro" id="IPR039754">
    <property type="entry name" value="Esf1"/>
</dbReference>
<dbReference type="Pfam" id="PF25121">
    <property type="entry name" value="RRM_ESF1"/>
    <property type="match status" value="1"/>
</dbReference>
<comment type="caution">
    <text evidence="2">The sequence shown here is derived from an EMBL/GenBank/DDBJ whole genome shotgun (WGS) entry which is preliminary data.</text>
</comment>
<dbReference type="PANTHER" id="PTHR12202">
    <property type="entry name" value="ESF1 HOMOLOG"/>
    <property type="match status" value="1"/>
</dbReference>
<dbReference type="EMBL" id="CAIX01001947">
    <property type="protein sequence ID" value="CCI50920.1"/>
    <property type="molecule type" value="Genomic_DNA"/>
</dbReference>
<dbReference type="InterPro" id="IPR056750">
    <property type="entry name" value="RRM_ESF1"/>
</dbReference>
<dbReference type="AlphaFoldDB" id="A0A024GVQ2"/>
<dbReference type="STRING" id="65357.A0A024GVQ2"/>
<name>A0A024GVQ2_9STRA</name>
<feature type="domain" description="ESF1 RRM" evidence="1">
    <location>
        <begin position="54"/>
        <end position="119"/>
    </location>
</feature>
<dbReference type="Proteomes" id="UP000053237">
    <property type="component" value="Unassembled WGS sequence"/>
</dbReference>
<gene>
    <name evidence="2" type="ORF">BN9_134360</name>
</gene>
<evidence type="ECO:0000313" key="2">
    <source>
        <dbReference type="EMBL" id="CCI50920.1"/>
    </source>
</evidence>
<evidence type="ECO:0000313" key="3">
    <source>
        <dbReference type="Proteomes" id="UP000053237"/>
    </source>
</evidence>
<sequence>SESEIETEKPNQNLKMKSKKQKMIMKRLYQILNLTMIEMIRSPSTIGTKRVVGIGQEKLRQYELQKRRYYYAIVTYDSMKTAIVISQCDQMDYEASPNVLDVRFVPIDMQFNNSTKECCQITMRIESAGSKYCTALQIAN</sequence>
<reference evidence="2 3" key="1">
    <citation type="submission" date="2012-05" db="EMBL/GenBank/DDBJ databases">
        <title>Recombination and specialization in a pathogen metapopulation.</title>
        <authorList>
            <person name="Gardiner A."/>
            <person name="Kemen E."/>
            <person name="Schultz-Larsen T."/>
            <person name="MacLean D."/>
            <person name="Van Oosterhout C."/>
            <person name="Jones J.D.G."/>
        </authorList>
    </citation>
    <scope>NUCLEOTIDE SEQUENCE [LARGE SCALE GENOMIC DNA]</scope>
    <source>
        <strain evidence="2 3">Ac Nc2</strain>
    </source>
</reference>